<dbReference type="Pfam" id="PF00392">
    <property type="entry name" value="GntR"/>
    <property type="match status" value="1"/>
</dbReference>
<evidence type="ECO:0000256" key="3">
    <source>
        <dbReference type="ARBA" id="ARBA00023163"/>
    </source>
</evidence>
<organism evidence="5 6">
    <name type="scientific">Halobacillus kuroshimensis</name>
    <dbReference type="NCBI Taxonomy" id="302481"/>
    <lineage>
        <taxon>Bacteria</taxon>
        <taxon>Bacillati</taxon>
        <taxon>Bacillota</taxon>
        <taxon>Bacilli</taxon>
        <taxon>Bacillales</taxon>
        <taxon>Bacillaceae</taxon>
        <taxon>Halobacillus</taxon>
    </lineage>
</organism>
<keyword evidence="6" id="KW-1185">Reference proteome</keyword>
<dbReference type="Pfam" id="PF07702">
    <property type="entry name" value="UTRA"/>
    <property type="match status" value="1"/>
</dbReference>
<dbReference type="InterPro" id="IPR028978">
    <property type="entry name" value="Chorismate_lyase_/UTRA_dom_sf"/>
</dbReference>
<comment type="caution">
    <text evidence="5">The sequence shown here is derived from an EMBL/GenBank/DDBJ whole genome shotgun (WGS) entry which is preliminary data.</text>
</comment>
<gene>
    <name evidence="5" type="ORF">JF544_02505</name>
</gene>
<dbReference type="PRINTS" id="PR00035">
    <property type="entry name" value="HTHGNTR"/>
</dbReference>
<protein>
    <submittedName>
        <fullName evidence="5">GntR family transcriptional regulator</fullName>
    </submittedName>
</protein>
<dbReference type="PANTHER" id="PTHR44846">
    <property type="entry name" value="MANNOSYL-D-GLYCERATE TRANSPORT/METABOLISM SYSTEM REPRESSOR MNGR-RELATED"/>
    <property type="match status" value="1"/>
</dbReference>
<evidence type="ECO:0000256" key="2">
    <source>
        <dbReference type="ARBA" id="ARBA00023125"/>
    </source>
</evidence>
<evidence type="ECO:0000313" key="6">
    <source>
        <dbReference type="Proteomes" id="UP000663970"/>
    </source>
</evidence>
<dbReference type="InterPro" id="IPR036390">
    <property type="entry name" value="WH_DNA-bd_sf"/>
</dbReference>
<dbReference type="RefSeq" id="WP_206932229.1">
    <property type="nucleotide sequence ID" value="NZ_JAEKJY010000001.1"/>
</dbReference>
<dbReference type="SUPFAM" id="SSF46785">
    <property type="entry name" value="Winged helix' DNA-binding domain"/>
    <property type="match status" value="1"/>
</dbReference>
<keyword evidence="2" id="KW-0238">DNA-binding</keyword>
<dbReference type="InterPro" id="IPR011663">
    <property type="entry name" value="UTRA"/>
</dbReference>
<keyword evidence="1" id="KW-0805">Transcription regulation</keyword>
<name>A0ABS3DRX0_9BACI</name>
<dbReference type="InterPro" id="IPR036388">
    <property type="entry name" value="WH-like_DNA-bd_sf"/>
</dbReference>
<dbReference type="SMART" id="SM00345">
    <property type="entry name" value="HTH_GNTR"/>
    <property type="match status" value="1"/>
</dbReference>
<sequence>MLKKNHPLPMYYQIEEFLKLEINEGAFHPGDMIPSERELSERFQVSRMTVRQAVSNMVNDGILYREKGRGTFVAEKKIEQPLKGLTSFTEDMKLRGMSSSSRLLSFDVMQAPQDIASKLNLEDDGDVYAVKRIRFADKQAMAVETSFLPVSLLPDLTEEIVHGSMYEYLENVLDLRISHARQEIEARAADEKESEDLQIEAHSPVLHIERCSYLDNRVPFEVVKSTYRADRYKFISDIER</sequence>
<reference evidence="5 6" key="1">
    <citation type="submission" date="2020-12" db="EMBL/GenBank/DDBJ databases">
        <title>Oil enriched cultivation method for isolating marine PHA-producing bacteria.</title>
        <authorList>
            <person name="Zheng W."/>
            <person name="Yu S."/>
            <person name="Huang Y."/>
        </authorList>
    </citation>
    <scope>NUCLEOTIDE SEQUENCE [LARGE SCALE GENOMIC DNA]</scope>
    <source>
        <strain evidence="5 6">SY-2-6</strain>
    </source>
</reference>
<dbReference type="Gene3D" id="1.10.10.10">
    <property type="entry name" value="Winged helix-like DNA-binding domain superfamily/Winged helix DNA-binding domain"/>
    <property type="match status" value="1"/>
</dbReference>
<dbReference type="CDD" id="cd07377">
    <property type="entry name" value="WHTH_GntR"/>
    <property type="match status" value="1"/>
</dbReference>
<feature type="domain" description="HTH gntR-type" evidence="4">
    <location>
        <begin position="8"/>
        <end position="76"/>
    </location>
</feature>
<dbReference type="Gene3D" id="3.40.1410.10">
    <property type="entry name" value="Chorismate lyase-like"/>
    <property type="match status" value="1"/>
</dbReference>
<evidence type="ECO:0000259" key="4">
    <source>
        <dbReference type="PROSITE" id="PS50949"/>
    </source>
</evidence>
<evidence type="ECO:0000313" key="5">
    <source>
        <dbReference type="EMBL" id="MBN8234095.1"/>
    </source>
</evidence>
<dbReference type="InterPro" id="IPR000524">
    <property type="entry name" value="Tscrpt_reg_HTH_GntR"/>
</dbReference>
<keyword evidence="3" id="KW-0804">Transcription</keyword>
<evidence type="ECO:0000256" key="1">
    <source>
        <dbReference type="ARBA" id="ARBA00023015"/>
    </source>
</evidence>
<dbReference type="SUPFAM" id="SSF64288">
    <property type="entry name" value="Chorismate lyase-like"/>
    <property type="match status" value="1"/>
</dbReference>
<proteinExistence type="predicted"/>
<dbReference type="SMART" id="SM00866">
    <property type="entry name" value="UTRA"/>
    <property type="match status" value="1"/>
</dbReference>
<dbReference type="EMBL" id="JAEKJY010000001">
    <property type="protein sequence ID" value="MBN8234095.1"/>
    <property type="molecule type" value="Genomic_DNA"/>
</dbReference>
<dbReference type="PROSITE" id="PS50949">
    <property type="entry name" value="HTH_GNTR"/>
    <property type="match status" value="1"/>
</dbReference>
<dbReference type="InterPro" id="IPR050679">
    <property type="entry name" value="Bact_HTH_transcr_reg"/>
</dbReference>
<dbReference type="Proteomes" id="UP000663970">
    <property type="component" value="Unassembled WGS sequence"/>
</dbReference>
<accession>A0ABS3DRX0</accession>
<dbReference type="PANTHER" id="PTHR44846:SF1">
    <property type="entry name" value="MANNOSYL-D-GLYCERATE TRANSPORT_METABOLISM SYSTEM REPRESSOR MNGR-RELATED"/>
    <property type="match status" value="1"/>
</dbReference>